<organism evidence="2 3">
    <name type="scientific">Akkermansia muciniphila</name>
    <dbReference type="NCBI Taxonomy" id="239935"/>
    <lineage>
        <taxon>Bacteria</taxon>
        <taxon>Pseudomonadati</taxon>
        <taxon>Verrucomicrobiota</taxon>
        <taxon>Verrucomicrobiia</taxon>
        <taxon>Verrucomicrobiales</taxon>
        <taxon>Akkermansiaceae</taxon>
        <taxon>Akkermansia</taxon>
    </lineage>
</organism>
<sequence>MSCKNASGKTVGGKGFSPKDGKKRFHSPLPHPGKNGPGTRVRVSKTGGKKDYAFPVPGTR</sequence>
<feature type="region of interest" description="Disordered" evidence="1">
    <location>
        <begin position="1"/>
        <end position="60"/>
    </location>
</feature>
<gene>
    <name evidence="2" type="ORF">CXT95_10575</name>
</gene>
<accession>A0AAX0WIJ7</accession>
<dbReference type="Proteomes" id="UP000236075">
    <property type="component" value="Unassembled WGS sequence"/>
</dbReference>
<dbReference type="EMBL" id="PJLB01000011">
    <property type="protein sequence ID" value="PND00633.1"/>
    <property type="molecule type" value="Genomic_DNA"/>
</dbReference>
<dbReference type="AlphaFoldDB" id="A0AAX0WIJ7"/>
<evidence type="ECO:0000313" key="2">
    <source>
        <dbReference type="EMBL" id="PND00633.1"/>
    </source>
</evidence>
<comment type="caution">
    <text evidence="2">The sequence shown here is derived from an EMBL/GenBank/DDBJ whole genome shotgun (WGS) entry which is preliminary data.</text>
</comment>
<evidence type="ECO:0000256" key="1">
    <source>
        <dbReference type="SAM" id="MobiDB-lite"/>
    </source>
</evidence>
<proteinExistence type="predicted"/>
<evidence type="ECO:0000313" key="3">
    <source>
        <dbReference type="Proteomes" id="UP000236075"/>
    </source>
</evidence>
<reference evidence="2 3" key="1">
    <citation type="journal article" date="2017" name="BMC Genomics">
        <title>Genome sequencing of 39 Akkermansia muciniphila isolates reveals its population structure, genomic and functional diverisity, and global distribution in mammalian gut microbiotas.</title>
        <authorList>
            <person name="Guo X."/>
            <person name="Li S."/>
            <person name="Zhang J."/>
            <person name="Wu F."/>
            <person name="Li X."/>
            <person name="Wu D."/>
            <person name="Zhang M."/>
            <person name="Ou Z."/>
            <person name="Jie Z."/>
            <person name="Yan Q."/>
            <person name="Li P."/>
            <person name="Yi J."/>
            <person name="Peng Y."/>
        </authorList>
    </citation>
    <scope>NUCLEOTIDE SEQUENCE [LARGE SCALE GENOMIC DNA]</scope>
    <source>
        <strain evidence="2 3">GP28</strain>
    </source>
</reference>
<protein>
    <submittedName>
        <fullName evidence="2">Uncharacterized protein</fullName>
    </submittedName>
</protein>
<name>A0AAX0WIJ7_9BACT</name>